<organism evidence="4 5">
    <name type="scientific">Rhodoblastus sphagnicola</name>
    <dbReference type="NCBI Taxonomy" id="333368"/>
    <lineage>
        <taxon>Bacteria</taxon>
        <taxon>Pseudomonadati</taxon>
        <taxon>Pseudomonadota</taxon>
        <taxon>Alphaproteobacteria</taxon>
        <taxon>Hyphomicrobiales</taxon>
        <taxon>Rhodoblastaceae</taxon>
        <taxon>Rhodoblastus</taxon>
    </lineage>
</organism>
<dbReference type="Pfam" id="PF00210">
    <property type="entry name" value="Ferritin"/>
    <property type="match status" value="1"/>
</dbReference>
<evidence type="ECO:0000313" key="5">
    <source>
        <dbReference type="Proteomes" id="UP000239089"/>
    </source>
</evidence>
<comment type="similarity">
    <text evidence="1 2">Belongs to the Dps family.</text>
</comment>
<name>A0A2S6N3W0_9HYPH</name>
<evidence type="ECO:0000259" key="3">
    <source>
        <dbReference type="Pfam" id="PF00210"/>
    </source>
</evidence>
<dbReference type="InterPro" id="IPR009078">
    <property type="entry name" value="Ferritin-like_SF"/>
</dbReference>
<feature type="domain" description="Ferritin/DPS" evidence="3">
    <location>
        <begin position="32"/>
        <end position="164"/>
    </location>
</feature>
<dbReference type="PANTHER" id="PTHR42932:SF3">
    <property type="entry name" value="DNA PROTECTION DURING STARVATION PROTEIN"/>
    <property type="match status" value="1"/>
</dbReference>
<comment type="caution">
    <text evidence="4">The sequence shown here is derived from an EMBL/GenBank/DDBJ whole genome shotgun (WGS) entry which is preliminary data.</text>
</comment>
<dbReference type="Gene3D" id="1.20.1260.10">
    <property type="match status" value="1"/>
</dbReference>
<reference evidence="4 5" key="1">
    <citation type="journal article" date="2018" name="Arch. Microbiol.">
        <title>New insights into the metabolic potential of the phototrophic purple bacterium Rhodopila globiformis DSM 161(T) from its draft genome sequence and evidence for a vanadium-dependent nitrogenase.</title>
        <authorList>
            <person name="Imhoff J.F."/>
            <person name="Rahn T."/>
            <person name="Kunzel S."/>
            <person name="Neulinger S.C."/>
        </authorList>
    </citation>
    <scope>NUCLEOTIDE SEQUENCE [LARGE SCALE GENOMIC DNA]</scope>
    <source>
        <strain evidence="4 5">DSM 16996</strain>
    </source>
</reference>
<dbReference type="CDD" id="cd01043">
    <property type="entry name" value="DPS"/>
    <property type="match status" value="1"/>
</dbReference>
<dbReference type="SUPFAM" id="SSF47240">
    <property type="entry name" value="Ferritin-like"/>
    <property type="match status" value="1"/>
</dbReference>
<dbReference type="OrthoDB" id="9797687at2"/>
<dbReference type="GO" id="GO:0016722">
    <property type="term" value="F:oxidoreductase activity, acting on metal ions"/>
    <property type="evidence" value="ECO:0007669"/>
    <property type="project" value="InterPro"/>
</dbReference>
<dbReference type="AlphaFoldDB" id="A0A2S6N3W0"/>
<sequence>MKHAAAVIATKPHVESPKSGIDHATRKDISGALGDILSSAYSLLVKTHVHHWNIVGPLFQQLHTMLEEQYETLFKSTDLYAERIRALGFPAPIPHVSVEQEARTMSAEQIVDDLLGDHETCVRAMRDTAIEAEGMGDIVTHDLLVAQMAWHEKTLWMLRAVVAKA</sequence>
<dbReference type="InterPro" id="IPR002177">
    <property type="entry name" value="DPS_DNA-bd"/>
</dbReference>
<accession>A0A2S6N3W0</accession>
<protein>
    <recommendedName>
        <fullName evidence="3">Ferritin/DPS domain-containing protein</fullName>
    </recommendedName>
</protein>
<gene>
    <name evidence="4" type="ORF">CCR94_15750</name>
</gene>
<evidence type="ECO:0000256" key="1">
    <source>
        <dbReference type="ARBA" id="ARBA00009497"/>
    </source>
</evidence>
<dbReference type="PANTHER" id="PTHR42932">
    <property type="entry name" value="GENERAL STRESS PROTEIN 20U"/>
    <property type="match status" value="1"/>
</dbReference>
<dbReference type="RefSeq" id="WP_104508840.1">
    <property type="nucleotide sequence ID" value="NZ_JACIGC010000010.1"/>
</dbReference>
<dbReference type="InterPro" id="IPR008331">
    <property type="entry name" value="Ferritin_DPS_dom"/>
</dbReference>
<dbReference type="GO" id="GO:0008199">
    <property type="term" value="F:ferric iron binding"/>
    <property type="evidence" value="ECO:0007669"/>
    <property type="project" value="InterPro"/>
</dbReference>
<evidence type="ECO:0000313" key="4">
    <source>
        <dbReference type="EMBL" id="PPQ29292.1"/>
    </source>
</evidence>
<keyword evidence="5" id="KW-1185">Reference proteome</keyword>
<evidence type="ECO:0000256" key="2">
    <source>
        <dbReference type="RuleBase" id="RU003875"/>
    </source>
</evidence>
<dbReference type="Proteomes" id="UP000239089">
    <property type="component" value="Unassembled WGS sequence"/>
</dbReference>
<dbReference type="InterPro" id="IPR023188">
    <property type="entry name" value="DPS_DNA-bd_CS"/>
</dbReference>
<proteinExistence type="inferred from homology"/>
<dbReference type="EMBL" id="NHSJ01000096">
    <property type="protein sequence ID" value="PPQ29292.1"/>
    <property type="molecule type" value="Genomic_DNA"/>
</dbReference>
<dbReference type="PRINTS" id="PR01346">
    <property type="entry name" value="HELNAPAPROT"/>
</dbReference>
<dbReference type="PIRSF" id="PIRSF005900">
    <property type="entry name" value="Dps"/>
    <property type="match status" value="1"/>
</dbReference>
<dbReference type="PROSITE" id="PS00818">
    <property type="entry name" value="DPS_1"/>
    <property type="match status" value="1"/>
</dbReference>
<dbReference type="InterPro" id="IPR012347">
    <property type="entry name" value="Ferritin-like"/>
</dbReference>